<dbReference type="Pfam" id="PF09851">
    <property type="entry name" value="SHOCT"/>
    <property type="match status" value="1"/>
</dbReference>
<sequence>MMYWNGNNMSGWGWFAMSLGTVLFWALLIAAAVVLFRALNRGHADTHTGVTPSTPEHVLAERFARGDIDEEEYRRRLDVLRKGP</sequence>
<protein>
    <recommendedName>
        <fullName evidence="2">SHOCT domain-containing protein</fullName>
    </recommendedName>
</protein>
<keyword evidence="1" id="KW-0812">Transmembrane</keyword>
<name>A0A918PS60_9ACTN</name>
<evidence type="ECO:0000313" key="4">
    <source>
        <dbReference type="Proteomes" id="UP000622166"/>
    </source>
</evidence>
<keyword evidence="4" id="KW-1185">Reference proteome</keyword>
<dbReference type="InterPro" id="IPR018649">
    <property type="entry name" value="SHOCT"/>
</dbReference>
<dbReference type="RefSeq" id="WP_189861872.1">
    <property type="nucleotide sequence ID" value="NZ_BMVW01000009.1"/>
</dbReference>
<evidence type="ECO:0000259" key="2">
    <source>
        <dbReference type="Pfam" id="PF09851"/>
    </source>
</evidence>
<proteinExistence type="predicted"/>
<keyword evidence="1" id="KW-1133">Transmembrane helix</keyword>
<gene>
    <name evidence="3" type="ORF">GCM10010365_44790</name>
</gene>
<comment type="caution">
    <text evidence="3">The sequence shown here is derived from an EMBL/GenBank/DDBJ whole genome shotgun (WGS) entry which is preliminary data.</text>
</comment>
<dbReference type="Proteomes" id="UP000622166">
    <property type="component" value="Unassembled WGS sequence"/>
</dbReference>
<feature type="domain" description="SHOCT" evidence="2">
    <location>
        <begin position="58"/>
        <end position="80"/>
    </location>
</feature>
<keyword evidence="1" id="KW-0472">Membrane</keyword>
<evidence type="ECO:0000256" key="1">
    <source>
        <dbReference type="SAM" id="Phobius"/>
    </source>
</evidence>
<evidence type="ECO:0000313" key="3">
    <source>
        <dbReference type="EMBL" id="GGZ19628.1"/>
    </source>
</evidence>
<reference evidence="3" key="2">
    <citation type="submission" date="2020-09" db="EMBL/GenBank/DDBJ databases">
        <authorList>
            <person name="Sun Q."/>
            <person name="Ohkuma M."/>
        </authorList>
    </citation>
    <scope>NUCLEOTIDE SEQUENCE</scope>
    <source>
        <strain evidence="3">JCM 4815</strain>
    </source>
</reference>
<dbReference type="EMBL" id="BMVW01000009">
    <property type="protein sequence ID" value="GGZ19628.1"/>
    <property type="molecule type" value="Genomic_DNA"/>
</dbReference>
<reference evidence="3" key="1">
    <citation type="journal article" date="2014" name="Int. J. Syst. Evol. Microbiol.">
        <title>Complete genome sequence of Corynebacterium casei LMG S-19264T (=DSM 44701T), isolated from a smear-ripened cheese.</title>
        <authorList>
            <consortium name="US DOE Joint Genome Institute (JGI-PGF)"/>
            <person name="Walter F."/>
            <person name="Albersmeier A."/>
            <person name="Kalinowski J."/>
            <person name="Ruckert C."/>
        </authorList>
    </citation>
    <scope>NUCLEOTIDE SEQUENCE</scope>
    <source>
        <strain evidence="3">JCM 4815</strain>
    </source>
</reference>
<organism evidence="3 4">
    <name type="scientific">Streptomyces poonensis</name>
    <dbReference type="NCBI Taxonomy" id="68255"/>
    <lineage>
        <taxon>Bacteria</taxon>
        <taxon>Bacillati</taxon>
        <taxon>Actinomycetota</taxon>
        <taxon>Actinomycetes</taxon>
        <taxon>Kitasatosporales</taxon>
        <taxon>Streptomycetaceae</taxon>
        <taxon>Streptomyces</taxon>
    </lineage>
</organism>
<dbReference type="AlphaFoldDB" id="A0A918PS60"/>
<accession>A0A918PS60</accession>
<feature type="transmembrane region" description="Helical" evidence="1">
    <location>
        <begin position="12"/>
        <end position="36"/>
    </location>
</feature>